<keyword evidence="1" id="KW-1185">Reference proteome</keyword>
<organism evidence="1 2">
    <name type="scientific">Camelina sativa</name>
    <name type="common">False flax</name>
    <name type="synonym">Myagrum sativum</name>
    <dbReference type="NCBI Taxonomy" id="90675"/>
    <lineage>
        <taxon>Eukaryota</taxon>
        <taxon>Viridiplantae</taxon>
        <taxon>Streptophyta</taxon>
        <taxon>Embryophyta</taxon>
        <taxon>Tracheophyta</taxon>
        <taxon>Spermatophyta</taxon>
        <taxon>Magnoliopsida</taxon>
        <taxon>eudicotyledons</taxon>
        <taxon>Gunneridae</taxon>
        <taxon>Pentapetalae</taxon>
        <taxon>rosids</taxon>
        <taxon>malvids</taxon>
        <taxon>Brassicales</taxon>
        <taxon>Brassicaceae</taxon>
        <taxon>Camelineae</taxon>
        <taxon>Camelina</taxon>
    </lineage>
</organism>
<dbReference type="SUPFAM" id="SSF52047">
    <property type="entry name" value="RNI-like"/>
    <property type="match status" value="1"/>
</dbReference>
<proteinExistence type="predicted"/>
<accession>A0ABM0W9B6</accession>
<evidence type="ECO:0000313" key="2">
    <source>
        <dbReference type="RefSeq" id="XP_010467566.1"/>
    </source>
</evidence>
<reference evidence="1" key="1">
    <citation type="journal article" date="2014" name="Nat. Commun.">
        <title>The emerging biofuel crop Camelina sativa retains a highly undifferentiated hexaploid genome structure.</title>
        <authorList>
            <person name="Kagale S."/>
            <person name="Koh C."/>
            <person name="Nixon J."/>
            <person name="Bollina V."/>
            <person name="Clarke W.E."/>
            <person name="Tuteja R."/>
            <person name="Spillane C."/>
            <person name="Robinson S.J."/>
            <person name="Links M.G."/>
            <person name="Clarke C."/>
            <person name="Higgins E.E."/>
            <person name="Huebert T."/>
            <person name="Sharpe A.G."/>
            <person name="Parkin I.A."/>
        </authorList>
    </citation>
    <scope>NUCLEOTIDE SEQUENCE [LARGE SCALE GENOMIC DNA]</scope>
    <source>
        <strain evidence="1">cv. DH55</strain>
    </source>
</reference>
<name>A0ABM0W9B6_CAMSA</name>
<evidence type="ECO:0000313" key="1">
    <source>
        <dbReference type="Proteomes" id="UP000694864"/>
    </source>
</evidence>
<dbReference type="PANTHER" id="PTHR38926">
    <property type="entry name" value="F-BOX DOMAIN CONTAINING PROTEIN, EXPRESSED"/>
    <property type="match status" value="1"/>
</dbReference>
<gene>
    <name evidence="2" type="primary">LOC104747601</name>
</gene>
<dbReference type="RefSeq" id="XP_010467566.1">
    <property type="nucleotide sequence ID" value="XM_010469264.1"/>
</dbReference>
<protein>
    <submittedName>
        <fullName evidence="2">F-box/LRR-repeat protein 23</fullName>
    </submittedName>
</protein>
<dbReference type="Gene3D" id="3.80.10.10">
    <property type="entry name" value="Ribonuclease Inhibitor"/>
    <property type="match status" value="1"/>
</dbReference>
<dbReference type="PANTHER" id="PTHR38926:SF2">
    <property type="entry name" value="F-BOX_LRR-REPEAT PROTEIN 21-RELATED"/>
    <property type="match status" value="1"/>
</dbReference>
<dbReference type="GeneID" id="104747601"/>
<reference evidence="2" key="2">
    <citation type="submission" date="2025-08" db="UniProtKB">
        <authorList>
            <consortium name="RefSeq"/>
        </authorList>
    </citation>
    <scope>IDENTIFICATION</scope>
    <source>
        <tissue evidence="2">Leaf</tissue>
    </source>
</reference>
<dbReference type="Proteomes" id="UP000694864">
    <property type="component" value="Chromosome 2"/>
</dbReference>
<sequence length="117" mass="12925">MTSEGLVNAIAKLPFLKTLEVSHSAFTQDLQAIGHAFPHLKTLKLDSPQLTRYICYRNKCDDDYPLEISESICPNYATSSLLGGSLTNTGLNAIVEGCPHLEHLDLRQCYNTNGRNS</sequence>
<dbReference type="InterPro" id="IPR032675">
    <property type="entry name" value="LRR_dom_sf"/>
</dbReference>